<gene>
    <name evidence="3" type="ORF">AAE3_LOCUS10856</name>
</gene>
<evidence type="ECO:0000313" key="4">
    <source>
        <dbReference type="Proteomes" id="UP000467700"/>
    </source>
</evidence>
<dbReference type="Gene3D" id="3.30.420.10">
    <property type="entry name" value="Ribonuclease H-like superfamily/Ribonuclease H"/>
    <property type="match status" value="1"/>
</dbReference>
<evidence type="ECO:0000313" key="3">
    <source>
        <dbReference type="EMBL" id="CAA7268534.1"/>
    </source>
</evidence>
<dbReference type="PANTHER" id="PTHR37984:SF5">
    <property type="entry name" value="PROTEIN NYNRIN-LIKE"/>
    <property type="match status" value="1"/>
</dbReference>
<protein>
    <recommendedName>
        <fullName evidence="2">Integrase catalytic domain-containing protein</fullName>
    </recommendedName>
</protein>
<dbReference type="SUPFAM" id="SSF53098">
    <property type="entry name" value="Ribonuclease H-like"/>
    <property type="match status" value="1"/>
</dbReference>
<dbReference type="InterPro" id="IPR012337">
    <property type="entry name" value="RNaseH-like_sf"/>
</dbReference>
<name>A0A8S0VZE9_CYCAE</name>
<evidence type="ECO:0000256" key="1">
    <source>
        <dbReference type="ARBA" id="ARBA00022884"/>
    </source>
</evidence>
<organism evidence="3 4">
    <name type="scientific">Cyclocybe aegerita</name>
    <name type="common">Black poplar mushroom</name>
    <name type="synonym">Agrocybe aegerita</name>
    <dbReference type="NCBI Taxonomy" id="1973307"/>
    <lineage>
        <taxon>Eukaryota</taxon>
        <taxon>Fungi</taxon>
        <taxon>Dikarya</taxon>
        <taxon>Basidiomycota</taxon>
        <taxon>Agaricomycotina</taxon>
        <taxon>Agaricomycetes</taxon>
        <taxon>Agaricomycetidae</taxon>
        <taxon>Agaricales</taxon>
        <taxon>Agaricineae</taxon>
        <taxon>Bolbitiaceae</taxon>
        <taxon>Cyclocybe</taxon>
    </lineage>
</organism>
<dbReference type="EMBL" id="CACVBS010000068">
    <property type="protein sequence ID" value="CAA7268534.1"/>
    <property type="molecule type" value="Genomic_DNA"/>
</dbReference>
<dbReference type="GO" id="GO:0015074">
    <property type="term" value="P:DNA integration"/>
    <property type="evidence" value="ECO:0007669"/>
    <property type="project" value="InterPro"/>
</dbReference>
<dbReference type="Proteomes" id="UP000467700">
    <property type="component" value="Unassembled WGS sequence"/>
</dbReference>
<proteinExistence type="predicted"/>
<keyword evidence="1" id="KW-0694">RNA-binding</keyword>
<dbReference type="FunFam" id="3.30.420.10:FF:000032">
    <property type="entry name" value="Retrovirus-related Pol polyprotein from transposon 297-like Protein"/>
    <property type="match status" value="1"/>
</dbReference>
<keyword evidence="4" id="KW-1185">Reference proteome</keyword>
<sequence>MSPDIEKYCETCRTCKHSKDNNHKPYGLLNPLDIPGQPWDSIGIDFVGPLPESSNRDGSFDSITVIIDLFSGLVHLVPSRTTYTAKDIAELIFSEVYKHHGLPRSIVSDRDTLFTSHFWEELHKLIGTKLNMSSAYHPESDGATERANKTVTQMIRHCIGQTQKDWVQKLPAIEFAINSARSESTGFAPFFLNMGRMPRSFIWDSNKPSEFPGVEQSA</sequence>
<evidence type="ECO:0000259" key="2">
    <source>
        <dbReference type="PROSITE" id="PS50994"/>
    </source>
</evidence>
<dbReference type="PROSITE" id="PS50994">
    <property type="entry name" value="INTEGRASE"/>
    <property type="match status" value="1"/>
</dbReference>
<dbReference type="GO" id="GO:0005634">
    <property type="term" value="C:nucleus"/>
    <property type="evidence" value="ECO:0007669"/>
    <property type="project" value="UniProtKB-ARBA"/>
</dbReference>
<dbReference type="InterPro" id="IPR001584">
    <property type="entry name" value="Integrase_cat-core"/>
</dbReference>
<dbReference type="InterPro" id="IPR036397">
    <property type="entry name" value="RNaseH_sf"/>
</dbReference>
<dbReference type="AlphaFoldDB" id="A0A8S0VZE9"/>
<comment type="caution">
    <text evidence="3">The sequence shown here is derived from an EMBL/GenBank/DDBJ whole genome shotgun (WGS) entry which is preliminary data.</text>
</comment>
<dbReference type="OrthoDB" id="3227343at2759"/>
<reference evidence="3 4" key="1">
    <citation type="submission" date="2020-01" db="EMBL/GenBank/DDBJ databases">
        <authorList>
            <person name="Gupta K D."/>
        </authorList>
    </citation>
    <scope>NUCLEOTIDE SEQUENCE [LARGE SCALE GENOMIC DNA]</scope>
</reference>
<feature type="domain" description="Integrase catalytic" evidence="2">
    <location>
        <begin position="34"/>
        <end position="197"/>
    </location>
</feature>
<accession>A0A8S0VZE9</accession>
<dbReference type="GO" id="GO:0003723">
    <property type="term" value="F:RNA binding"/>
    <property type="evidence" value="ECO:0007669"/>
    <property type="project" value="UniProtKB-KW"/>
</dbReference>
<dbReference type="InterPro" id="IPR050951">
    <property type="entry name" value="Retrovirus_Pol_polyprotein"/>
</dbReference>
<dbReference type="PANTHER" id="PTHR37984">
    <property type="entry name" value="PROTEIN CBG26694"/>
    <property type="match status" value="1"/>
</dbReference>